<comment type="caution">
    <text evidence="1">The sequence shown here is derived from an EMBL/GenBank/DDBJ whole genome shotgun (WGS) entry which is preliminary data.</text>
</comment>
<evidence type="ECO:0000313" key="1">
    <source>
        <dbReference type="EMBL" id="MBC5684402.1"/>
    </source>
</evidence>
<keyword evidence="2" id="KW-1185">Reference proteome</keyword>
<sequence>MKAMKIQMKSNCGNSRNVQDIDSIYIDQTGTYWKKAEVYDYLKQFPKSIQVNIFPYPYLVPVMSILGEKYVRSEANDTVTDNLLKLPRGYGK</sequence>
<dbReference type="InterPro" id="IPR024997">
    <property type="entry name" value="DUF3892"/>
</dbReference>
<reference evidence="1 2" key="1">
    <citation type="submission" date="2020-08" db="EMBL/GenBank/DDBJ databases">
        <title>Genome public.</title>
        <authorList>
            <person name="Liu C."/>
            <person name="Sun Q."/>
        </authorList>
    </citation>
    <scope>NUCLEOTIDE SEQUENCE [LARGE SCALE GENOMIC DNA]</scope>
    <source>
        <strain evidence="1 2">NSJ-13</strain>
    </source>
</reference>
<name>A0ABR7GAF8_9FIRM</name>
<dbReference type="Pfam" id="PF13031">
    <property type="entry name" value="DUF3892"/>
    <property type="match status" value="1"/>
</dbReference>
<dbReference type="EMBL" id="JACOPE010000001">
    <property type="protein sequence ID" value="MBC5684402.1"/>
    <property type="molecule type" value="Genomic_DNA"/>
</dbReference>
<protein>
    <submittedName>
        <fullName evidence="1">DUF3892 domain-containing protein</fullName>
    </submittedName>
</protein>
<evidence type="ECO:0000313" key="2">
    <source>
        <dbReference type="Proteomes" id="UP000631576"/>
    </source>
</evidence>
<dbReference type="Proteomes" id="UP000631576">
    <property type="component" value="Unassembled WGS sequence"/>
</dbReference>
<accession>A0ABR7GAF8</accession>
<gene>
    <name evidence="1" type="ORF">H8S40_12780</name>
</gene>
<proteinExistence type="predicted"/>
<organism evidence="1 2">
    <name type="scientific">Ruminococcus hominis</name>
    <dbReference type="NCBI Taxonomy" id="2763065"/>
    <lineage>
        <taxon>Bacteria</taxon>
        <taxon>Bacillati</taxon>
        <taxon>Bacillota</taxon>
        <taxon>Clostridia</taxon>
        <taxon>Eubacteriales</taxon>
        <taxon>Oscillospiraceae</taxon>
        <taxon>Ruminococcus</taxon>
    </lineage>
</organism>